<dbReference type="Proteomes" id="UP001596540">
    <property type="component" value="Unassembled WGS sequence"/>
</dbReference>
<organism evidence="2 3">
    <name type="scientific">Marinactinospora rubrisoli</name>
    <dbReference type="NCBI Taxonomy" id="2715399"/>
    <lineage>
        <taxon>Bacteria</taxon>
        <taxon>Bacillati</taxon>
        <taxon>Actinomycetota</taxon>
        <taxon>Actinomycetes</taxon>
        <taxon>Streptosporangiales</taxon>
        <taxon>Nocardiopsidaceae</taxon>
        <taxon>Marinactinospora</taxon>
    </lineage>
</organism>
<dbReference type="EMBL" id="JBHTBH010000005">
    <property type="protein sequence ID" value="MFC7328640.1"/>
    <property type="molecule type" value="Genomic_DNA"/>
</dbReference>
<reference evidence="3" key="1">
    <citation type="journal article" date="2019" name="Int. J. Syst. Evol. Microbiol.">
        <title>The Global Catalogue of Microorganisms (GCM) 10K type strain sequencing project: providing services to taxonomists for standard genome sequencing and annotation.</title>
        <authorList>
            <consortium name="The Broad Institute Genomics Platform"/>
            <consortium name="The Broad Institute Genome Sequencing Center for Infectious Disease"/>
            <person name="Wu L."/>
            <person name="Ma J."/>
        </authorList>
    </citation>
    <scope>NUCLEOTIDE SEQUENCE [LARGE SCALE GENOMIC DNA]</scope>
    <source>
        <strain evidence="3">CGMCC 4.7382</strain>
    </source>
</reference>
<name>A0ABW2KGT1_9ACTN</name>
<dbReference type="RefSeq" id="WP_379871288.1">
    <property type="nucleotide sequence ID" value="NZ_JBHTBH010000005.1"/>
</dbReference>
<proteinExistence type="predicted"/>
<evidence type="ECO:0000313" key="3">
    <source>
        <dbReference type="Proteomes" id="UP001596540"/>
    </source>
</evidence>
<evidence type="ECO:0000313" key="2">
    <source>
        <dbReference type="EMBL" id="MFC7328640.1"/>
    </source>
</evidence>
<protein>
    <submittedName>
        <fullName evidence="2">Uncharacterized protein</fullName>
    </submittedName>
</protein>
<gene>
    <name evidence="2" type="ORF">ACFQRF_12890</name>
</gene>
<sequence>MTETTEPDASRVRRRTLMLGAIGAATGVAVGVSGCAKKCDDDRTGEEECTDQDNGWFPIRVPGLGGGSRNPAPQRPRPRVR</sequence>
<keyword evidence="3" id="KW-1185">Reference proteome</keyword>
<feature type="region of interest" description="Disordered" evidence="1">
    <location>
        <begin position="42"/>
        <end position="81"/>
    </location>
</feature>
<accession>A0ABW2KGT1</accession>
<comment type="caution">
    <text evidence="2">The sequence shown here is derived from an EMBL/GenBank/DDBJ whole genome shotgun (WGS) entry which is preliminary data.</text>
</comment>
<evidence type="ECO:0000256" key="1">
    <source>
        <dbReference type="SAM" id="MobiDB-lite"/>
    </source>
</evidence>